<comment type="caution">
    <text evidence="6">Lacks conserved residue(s) required for the propagation of feature annotation.</text>
</comment>
<dbReference type="Pfam" id="PF00907">
    <property type="entry name" value="T-box"/>
    <property type="match status" value="1"/>
</dbReference>
<organism evidence="9 10">
    <name type="scientific">Folsomia candida</name>
    <name type="common">Springtail</name>
    <dbReference type="NCBI Taxonomy" id="158441"/>
    <lineage>
        <taxon>Eukaryota</taxon>
        <taxon>Metazoa</taxon>
        <taxon>Ecdysozoa</taxon>
        <taxon>Arthropoda</taxon>
        <taxon>Hexapoda</taxon>
        <taxon>Collembola</taxon>
        <taxon>Entomobryomorpha</taxon>
        <taxon>Isotomoidea</taxon>
        <taxon>Isotomidae</taxon>
        <taxon>Proisotominae</taxon>
        <taxon>Folsomia</taxon>
    </lineage>
</organism>
<name>A0A226F2A6_FOLCA</name>
<dbReference type="FunFam" id="2.60.40.820:FF:000008">
    <property type="entry name" value="T-box transcription factor TBX20"/>
    <property type="match status" value="1"/>
</dbReference>
<feature type="compositionally biased region" description="Basic and acidic residues" evidence="7">
    <location>
        <begin position="100"/>
        <end position="117"/>
    </location>
</feature>
<evidence type="ECO:0000256" key="6">
    <source>
        <dbReference type="PROSITE-ProRule" id="PRU00201"/>
    </source>
</evidence>
<sequence>MLVTYTMDVEDMGTRAPREISDFSIASIIGRSGRAAAEVLKLKAKNKLLSNTIRPLERFVESTPGSMMDSPESLTTDIKEEMGTILDGRESPDVPSSTSDSRDTIEVVNHDEGDLKSEGSCSPGKRSPNNSNQRSGNDKSTPKNPLLIERCNCEELRHVICHLETKELWDKFHELGTEMIITRSGRRMFPVIRTSFSNLSPDQRYAVLMDIVPVDNKRYRYAYHRSSWLVAGKADPPAPARLHIHPDSPFNGEQLKKQVVSFEKVKLTNNEMDKHGHLVLNSMHRYQPRVHLVKWREGMMSSGAFVSDLESESFRTFLFPETVFTAVTAYQNQLTRRIEKSTRVAQLSSKNRIAPYLRTRLKCYGPFDTRITQNHTQNYYFFLGSFLLVLPDPIPSHAQQDSNESPLCISGTTPHDAPSPPYVPPWHADYQRLMSLQEVDAKTWVITKLKIDSNPFAKGFRDSSSECNVVELDTVAVVGKLAGGGGKGEDGQAVLLVVVAAAKEIE</sequence>
<dbReference type="GO" id="GO:0000978">
    <property type="term" value="F:RNA polymerase II cis-regulatory region sequence-specific DNA binding"/>
    <property type="evidence" value="ECO:0007669"/>
    <property type="project" value="InterPro"/>
</dbReference>
<feature type="domain" description="T-box" evidence="8">
    <location>
        <begin position="446"/>
        <end position="462"/>
    </location>
</feature>
<dbReference type="GO" id="GO:0045893">
    <property type="term" value="P:positive regulation of DNA-templated transcription"/>
    <property type="evidence" value="ECO:0007669"/>
    <property type="project" value="InterPro"/>
</dbReference>
<gene>
    <name evidence="9" type="ORF">Fcan01_02082</name>
</gene>
<evidence type="ECO:0000256" key="4">
    <source>
        <dbReference type="ARBA" id="ARBA00023163"/>
    </source>
</evidence>
<dbReference type="InterPro" id="IPR036960">
    <property type="entry name" value="T-box_sf"/>
</dbReference>
<keyword evidence="10" id="KW-1185">Reference proteome</keyword>
<dbReference type="InterPro" id="IPR018186">
    <property type="entry name" value="TF_T-box_CS"/>
</dbReference>
<dbReference type="PROSITE" id="PS01283">
    <property type="entry name" value="TBOX_1"/>
    <property type="match status" value="1"/>
</dbReference>
<dbReference type="GO" id="GO:0000785">
    <property type="term" value="C:chromatin"/>
    <property type="evidence" value="ECO:0007669"/>
    <property type="project" value="TreeGrafter"/>
</dbReference>
<dbReference type="STRING" id="158441.A0A226F2A6"/>
<dbReference type="GO" id="GO:0007507">
    <property type="term" value="P:heart development"/>
    <property type="evidence" value="ECO:0007669"/>
    <property type="project" value="TreeGrafter"/>
</dbReference>
<evidence type="ECO:0000256" key="2">
    <source>
        <dbReference type="ARBA" id="ARBA00023015"/>
    </source>
</evidence>
<dbReference type="SUPFAM" id="SSF49417">
    <property type="entry name" value="p53-like transcription factors"/>
    <property type="match status" value="1"/>
</dbReference>
<evidence type="ECO:0000313" key="9">
    <source>
        <dbReference type="EMBL" id="OXA63076.1"/>
    </source>
</evidence>
<dbReference type="GO" id="GO:0000981">
    <property type="term" value="F:DNA-binding transcription factor activity, RNA polymerase II-specific"/>
    <property type="evidence" value="ECO:0007669"/>
    <property type="project" value="TreeGrafter"/>
</dbReference>
<reference evidence="9 10" key="1">
    <citation type="submission" date="2015-12" db="EMBL/GenBank/DDBJ databases">
        <title>The genome of Folsomia candida.</title>
        <authorList>
            <person name="Faddeeva A."/>
            <person name="Derks M.F."/>
            <person name="Anvar Y."/>
            <person name="Smit S."/>
            <person name="Van Straalen N."/>
            <person name="Roelofs D."/>
        </authorList>
    </citation>
    <scope>NUCLEOTIDE SEQUENCE [LARGE SCALE GENOMIC DNA]</scope>
    <source>
        <strain evidence="9 10">VU population</strain>
        <tissue evidence="9">Whole body</tissue>
    </source>
</reference>
<dbReference type="Proteomes" id="UP000198287">
    <property type="component" value="Unassembled WGS sequence"/>
</dbReference>
<protein>
    <submittedName>
        <fullName evidence="9">T-box transcription factor TBX20</fullName>
    </submittedName>
</protein>
<dbReference type="OrthoDB" id="7442607at2759"/>
<dbReference type="SMART" id="SM00425">
    <property type="entry name" value="TBOX"/>
    <property type="match status" value="1"/>
</dbReference>
<accession>A0A226F2A6</accession>
<dbReference type="PRINTS" id="PR00937">
    <property type="entry name" value="TBOX"/>
</dbReference>
<keyword evidence="5 6" id="KW-0539">Nucleus</keyword>
<comment type="subcellular location">
    <subcellularLocation>
        <location evidence="1 6">Nucleus</location>
    </subcellularLocation>
</comment>
<keyword evidence="2" id="KW-0805">Transcription regulation</keyword>
<dbReference type="InterPro" id="IPR008967">
    <property type="entry name" value="p53-like_TF_DNA-bd_sf"/>
</dbReference>
<dbReference type="GO" id="GO:0005634">
    <property type="term" value="C:nucleus"/>
    <property type="evidence" value="ECO:0007669"/>
    <property type="project" value="UniProtKB-SubCell"/>
</dbReference>
<dbReference type="InterPro" id="IPR046360">
    <property type="entry name" value="T-box_DNA-bd"/>
</dbReference>
<dbReference type="EMBL" id="LNIX01000001">
    <property type="protein sequence ID" value="OXA63076.1"/>
    <property type="molecule type" value="Genomic_DNA"/>
</dbReference>
<feature type="region of interest" description="Disordered" evidence="7">
    <location>
        <begin position="83"/>
        <end position="145"/>
    </location>
</feature>
<keyword evidence="3 6" id="KW-0238">DNA-binding</keyword>
<evidence type="ECO:0000259" key="8">
    <source>
        <dbReference type="PROSITE" id="PS50252"/>
    </source>
</evidence>
<proteinExistence type="predicted"/>
<dbReference type="PANTHER" id="PTHR11267">
    <property type="entry name" value="T-BOX PROTEIN-RELATED"/>
    <property type="match status" value="1"/>
</dbReference>
<feature type="domain" description="T-box" evidence="8">
    <location>
        <begin position="163"/>
        <end position="339"/>
    </location>
</feature>
<keyword evidence="4" id="KW-0804">Transcription</keyword>
<evidence type="ECO:0000256" key="1">
    <source>
        <dbReference type="ARBA" id="ARBA00004123"/>
    </source>
</evidence>
<dbReference type="AlphaFoldDB" id="A0A226F2A6"/>
<feature type="compositionally biased region" description="Basic and acidic residues" evidence="7">
    <location>
        <begin position="83"/>
        <end position="92"/>
    </location>
</feature>
<evidence type="ECO:0000256" key="7">
    <source>
        <dbReference type="SAM" id="MobiDB-lite"/>
    </source>
</evidence>
<evidence type="ECO:0000256" key="3">
    <source>
        <dbReference type="ARBA" id="ARBA00023125"/>
    </source>
</evidence>
<dbReference type="InterPro" id="IPR001699">
    <property type="entry name" value="TF_T-box"/>
</dbReference>
<comment type="caution">
    <text evidence="9">The sequence shown here is derived from an EMBL/GenBank/DDBJ whole genome shotgun (WGS) entry which is preliminary data.</text>
</comment>
<dbReference type="PROSITE" id="PS50252">
    <property type="entry name" value="TBOX_3"/>
    <property type="match status" value="2"/>
</dbReference>
<evidence type="ECO:0000313" key="10">
    <source>
        <dbReference type="Proteomes" id="UP000198287"/>
    </source>
</evidence>
<dbReference type="PANTHER" id="PTHR11267:SF190">
    <property type="entry name" value="T-BOX TRANSCRIPTION FACTOR TBX20"/>
    <property type="match status" value="1"/>
</dbReference>
<evidence type="ECO:0000256" key="5">
    <source>
        <dbReference type="ARBA" id="ARBA00023242"/>
    </source>
</evidence>
<dbReference type="Gene3D" id="2.60.40.820">
    <property type="entry name" value="Transcription factor, T-box"/>
    <property type="match status" value="1"/>
</dbReference>
<dbReference type="GO" id="GO:0001708">
    <property type="term" value="P:cell fate specification"/>
    <property type="evidence" value="ECO:0007669"/>
    <property type="project" value="TreeGrafter"/>
</dbReference>